<evidence type="ECO:0000256" key="9">
    <source>
        <dbReference type="ARBA" id="ARBA00022801"/>
    </source>
</evidence>
<dbReference type="GO" id="GO:0005634">
    <property type="term" value="C:nucleus"/>
    <property type="evidence" value="ECO:0007669"/>
    <property type="project" value="UniProtKB-ARBA"/>
</dbReference>
<dbReference type="GO" id="GO:0003887">
    <property type="term" value="F:DNA-directed DNA polymerase activity"/>
    <property type="evidence" value="ECO:0007669"/>
    <property type="project" value="UniProtKB-KW"/>
</dbReference>
<keyword evidence="10" id="KW-0460">Magnesium</keyword>
<dbReference type="Gene3D" id="3.30.70.270">
    <property type="match status" value="2"/>
</dbReference>
<dbReference type="Gene3D" id="1.10.340.70">
    <property type="match status" value="1"/>
</dbReference>
<evidence type="ECO:0000256" key="8">
    <source>
        <dbReference type="ARBA" id="ARBA00022759"/>
    </source>
</evidence>
<keyword evidence="7" id="KW-0064">Aspartyl protease</keyword>
<evidence type="ECO:0000256" key="3">
    <source>
        <dbReference type="ARBA" id="ARBA00022679"/>
    </source>
</evidence>
<dbReference type="InterPro" id="IPR043502">
    <property type="entry name" value="DNA/RNA_pol_sf"/>
</dbReference>
<evidence type="ECO:0000256" key="18">
    <source>
        <dbReference type="SAM" id="Coils"/>
    </source>
</evidence>
<reference evidence="22" key="1">
    <citation type="submission" date="2020-05" db="EMBL/GenBank/DDBJ databases">
        <title>Evolutionary and genomic comparisons of hybrid uninucleate and nonhybrid Rhizoctonia fungi.</title>
        <authorList>
            <person name="Li C."/>
            <person name="Chen X."/>
        </authorList>
    </citation>
    <scope>NUCLEOTIDE SEQUENCE</scope>
    <source>
        <strain evidence="22">AG-1 IA</strain>
    </source>
</reference>
<evidence type="ECO:0000256" key="13">
    <source>
        <dbReference type="ARBA" id="ARBA00022918"/>
    </source>
</evidence>
<keyword evidence="18" id="KW-0175">Coiled coil</keyword>
<dbReference type="Proteomes" id="UP000650533">
    <property type="component" value="Chromosome 4"/>
</dbReference>
<dbReference type="Pfam" id="PF17919">
    <property type="entry name" value="RT_RNaseH_2"/>
    <property type="match status" value="1"/>
</dbReference>
<dbReference type="CDD" id="cd09274">
    <property type="entry name" value="RNase_HI_RT_Ty3"/>
    <property type="match status" value="1"/>
</dbReference>
<dbReference type="GO" id="GO:0004190">
    <property type="term" value="F:aspartic-type endopeptidase activity"/>
    <property type="evidence" value="ECO:0007669"/>
    <property type="project" value="UniProtKB-KW"/>
</dbReference>
<dbReference type="RefSeq" id="XP_043180059.1">
    <property type="nucleotide sequence ID" value="XM_043321047.1"/>
</dbReference>
<dbReference type="GO" id="GO:0003677">
    <property type="term" value="F:DNA binding"/>
    <property type="evidence" value="ECO:0007669"/>
    <property type="project" value="UniProtKB-KW"/>
</dbReference>
<keyword evidence="6" id="KW-0479">Metal-binding</keyword>
<evidence type="ECO:0000256" key="16">
    <source>
        <dbReference type="ARBA" id="ARBA00023172"/>
    </source>
</evidence>
<dbReference type="InterPro" id="IPR041373">
    <property type="entry name" value="RT_RNaseH"/>
</dbReference>
<dbReference type="KEGG" id="rsx:RhiXN_01228"/>
<dbReference type="EMBL" id="CP059661">
    <property type="protein sequence ID" value="QRW19822.1"/>
    <property type="molecule type" value="Genomic_DNA"/>
</dbReference>
<dbReference type="Pfam" id="PF00078">
    <property type="entry name" value="RVT_1"/>
    <property type="match status" value="1"/>
</dbReference>
<feature type="domain" description="Integrase catalytic" evidence="21">
    <location>
        <begin position="2241"/>
        <end position="2400"/>
    </location>
</feature>
<dbReference type="InterPro" id="IPR041588">
    <property type="entry name" value="Integrase_H2C2"/>
</dbReference>
<dbReference type="Pfam" id="PF17921">
    <property type="entry name" value="Integrase_H2C2"/>
    <property type="match status" value="1"/>
</dbReference>
<feature type="compositionally biased region" description="Low complexity" evidence="19">
    <location>
        <begin position="767"/>
        <end position="779"/>
    </location>
</feature>
<dbReference type="Gene3D" id="2.40.70.10">
    <property type="entry name" value="Acid Proteases"/>
    <property type="match status" value="1"/>
</dbReference>
<dbReference type="InterPro" id="IPR001584">
    <property type="entry name" value="Integrase_cat-core"/>
</dbReference>
<keyword evidence="13" id="KW-0695">RNA-directed DNA polymerase</keyword>
<dbReference type="GeneID" id="67023510"/>
<dbReference type="SUPFAM" id="SSF56672">
    <property type="entry name" value="DNA/RNA polymerases"/>
    <property type="match status" value="1"/>
</dbReference>
<dbReference type="EC" id="2.7.7.49" evidence="1"/>
<feature type="region of interest" description="Disordered" evidence="19">
    <location>
        <begin position="374"/>
        <end position="516"/>
    </location>
</feature>
<feature type="region of interest" description="Disordered" evidence="19">
    <location>
        <begin position="531"/>
        <end position="570"/>
    </location>
</feature>
<dbReference type="GO" id="GO:0003723">
    <property type="term" value="F:RNA binding"/>
    <property type="evidence" value="ECO:0007669"/>
    <property type="project" value="UniProtKB-KW"/>
</dbReference>
<proteinExistence type="predicted"/>
<dbReference type="PANTHER" id="PTHR37984:SF5">
    <property type="entry name" value="PROTEIN NYNRIN-LIKE"/>
    <property type="match status" value="1"/>
</dbReference>
<dbReference type="Gene3D" id="3.30.420.10">
    <property type="entry name" value="Ribonuclease H-like superfamily/Ribonuclease H"/>
    <property type="match status" value="1"/>
</dbReference>
<feature type="compositionally biased region" description="Polar residues" evidence="19">
    <location>
        <begin position="1114"/>
        <end position="1130"/>
    </location>
</feature>
<feature type="compositionally biased region" description="Polar residues" evidence="19">
    <location>
        <begin position="342"/>
        <end position="351"/>
    </location>
</feature>
<dbReference type="SUPFAM" id="SSF53098">
    <property type="entry name" value="Ribonuclease H-like"/>
    <property type="match status" value="1"/>
</dbReference>
<evidence type="ECO:0000256" key="7">
    <source>
        <dbReference type="ARBA" id="ARBA00022750"/>
    </source>
</evidence>
<dbReference type="GO" id="GO:0003964">
    <property type="term" value="F:RNA-directed DNA polymerase activity"/>
    <property type="evidence" value="ECO:0007669"/>
    <property type="project" value="UniProtKB-KW"/>
</dbReference>
<organism evidence="22 23">
    <name type="scientific">Rhizoctonia solani</name>
    <dbReference type="NCBI Taxonomy" id="456999"/>
    <lineage>
        <taxon>Eukaryota</taxon>
        <taxon>Fungi</taxon>
        <taxon>Dikarya</taxon>
        <taxon>Basidiomycota</taxon>
        <taxon>Agaricomycotina</taxon>
        <taxon>Agaricomycetes</taxon>
        <taxon>Cantharellales</taxon>
        <taxon>Ceratobasidiaceae</taxon>
        <taxon>Rhizoctonia</taxon>
    </lineage>
</organism>
<keyword evidence="14" id="KW-0239">DNA-directed DNA polymerase</keyword>
<feature type="region of interest" description="Disordered" evidence="19">
    <location>
        <begin position="1114"/>
        <end position="1134"/>
    </location>
</feature>
<dbReference type="InterPro" id="IPR056924">
    <property type="entry name" value="SH3_Tf2-1"/>
</dbReference>
<feature type="region of interest" description="Disordered" evidence="19">
    <location>
        <begin position="1"/>
        <end position="48"/>
    </location>
</feature>
<dbReference type="GO" id="GO:0006508">
    <property type="term" value="P:proteolysis"/>
    <property type="evidence" value="ECO:0007669"/>
    <property type="project" value="UniProtKB-KW"/>
</dbReference>
<dbReference type="GO" id="GO:0004519">
    <property type="term" value="F:endonuclease activity"/>
    <property type="evidence" value="ECO:0007669"/>
    <property type="project" value="UniProtKB-KW"/>
</dbReference>
<dbReference type="InterPro" id="IPR043128">
    <property type="entry name" value="Rev_trsase/Diguanyl_cyclase"/>
</dbReference>
<keyword evidence="15" id="KW-0238">DNA-binding</keyword>
<dbReference type="PROSITE" id="PS50994">
    <property type="entry name" value="INTEGRASE"/>
    <property type="match status" value="1"/>
</dbReference>
<dbReference type="InterPro" id="IPR021109">
    <property type="entry name" value="Peptidase_aspartic_dom_sf"/>
</dbReference>
<evidence type="ECO:0000256" key="12">
    <source>
        <dbReference type="ARBA" id="ARBA00022908"/>
    </source>
</evidence>
<evidence type="ECO:0000256" key="5">
    <source>
        <dbReference type="ARBA" id="ARBA00022722"/>
    </source>
</evidence>
<name>A0A8H8NW46_9AGAM</name>
<evidence type="ECO:0000256" key="6">
    <source>
        <dbReference type="ARBA" id="ARBA00022723"/>
    </source>
</evidence>
<feature type="region of interest" description="Disordered" evidence="19">
    <location>
        <begin position="988"/>
        <end position="1038"/>
    </location>
</feature>
<feature type="compositionally biased region" description="Polar residues" evidence="19">
    <location>
        <begin position="430"/>
        <end position="453"/>
    </location>
</feature>
<feature type="region of interest" description="Disordered" evidence="19">
    <location>
        <begin position="586"/>
        <end position="666"/>
    </location>
</feature>
<gene>
    <name evidence="22" type="ORF">RhiXN_01228</name>
</gene>
<feature type="compositionally biased region" description="Polar residues" evidence="19">
    <location>
        <begin position="638"/>
        <end position="648"/>
    </location>
</feature>
<dbReference type="FunFam" id="3.30.70.270:FF:000020">
    <property type="entry name" value="Transposon Tf2-6 polyprotein-like Protein"/>
    <property type="match status" value="1"/>
</dbReference>
<dbReference type="CDD" id="cd01647">
    <property type="entry name" value="RT_LTR"/>
    <property type="match status" value="1"/>
</dbReference>
<evidence type="ECO:0000256" key="2">
    <source>
        <dbReference type="ARBA" id="ARBA00022670"/>
    </source>
</evidence>
<dbReference type="InterPro" id="IPR050951">
    <property type="entry name" value="Retrovirus_Pol_polyprotein"/>
</dbReference>
<evidence type="ECO:0000259" key="21">
    <source>
        <dbReference type="PROSITE" id="PS50994"/>
    </source>
</evidence>
<feature type="compositionally biased region" description="Low complexity" evidence="19">
    <location>
        <begin position="739"/>
        <end position="760"/>
    </location>
</feature>
<dbReference type="InterPro" id="IPR041577">
    <property type="entry name" value="RT_RNaseH_2"/>
</dbReference>
<feature type="region of interest" description="Disordered" evidence="19">
    <location>
        <begin position="324"/>
        <end position="355"/>
    </location>
</feature>
<evidence type="ECO:0000313" key="23">
    <source>
        <dbReference type="Proteomes" id="UP000650533"/>
    </source>
</evidence>
<feature type="compositionally biased region" description="Basic and acidic residues" evidence="19">
    <location>
        <begin position="324"/>
        <end position="338"/>
    </location>
</feature>
<keyword evidence="5" id="KW-0540">Nuclease</keyword>
<dbReference type="Pfam" id="PF17917">
    <property type="entry name" value="RT_RNaseH"/>
    <property type="match status" value="1"/>
</dbReference>
<feature type="compositionally biased region" description="Low complexity" evidence="19">
    <location>
        <begin position="27"/>
        <end position="38"/>
    </location>
</feature>
<keyword evidence="2" id="KW-0645">Protease</keyword>
<evidence type="ECO:0000256" key="1">
    <source>
        <dbReference type="ARBA" id="ARBA00012493"/>
    </source>
</evidence>
<evidence type="ECO:0000256" key="15">
    <source>
        <dbReference type="ARBA" id="ARBA00023125"/>
    </source>
</evidence>
<keyword evidence="17" id="KW-0511">Multifunctional enzyme</keyword>
<dbReference type="GO" id="GO:0006310">
    <property type="term" value="P:DNA recombination"/>
    <property type="evidence" value="ECO:0007669"/>
    <property type="project" value="UniProtKB-KW"/>
</dbReference>
<feature type="compositionally biased region" description="Polar residues" evidence="19">
    <location>
        <begin position="483"/>
        <end position="497"/>
    </location>
</feature>
<dbReference type="InterPro" id="IPR000477">
    <property type="entry name" value="RT_dom"/>
</dbReference>
<evidence type="ECO:0000256" key="4">
    <source>
        <dbReference type="ARBA" id="ARBA00022695"/>
    </source>
</evidence>
<keyword evidence="11" id="KW-0694">RNA-binding</keyword>
<accession>A0A8H8NW46</accession>
<evidence type="ECO:0000256" key="19">
    <source>
        <dbReference type="SAM" id="MobiDB-lite"/>
    </source>
</evidence>
<sequence>MSPPPEELSGTPLAQDHTPMPPGAMQITPPRTTIRTPTEPQDSEMRDITMKSVRISPKSPTEHSLYRSSRSEHLSRLHHEAQALLLNPNDRSFSEDPTVKKYLPYAPSSTKYELEPELAKEYEFLPSSAVLTSVVRLDKQANNFQKIYRRLGRVFYKVAIPEPKNNRYPSRACKQWAQHVLDLLDKVVTFRPTCRITTQRIPAQEINHWPEYGRLHIAFSDLINRTVSNQEEIDAMLPLPQWPAQECLFHAHAFEVAAVSFRDQMEQAIQRLFDIMSKHSSNPAHSPIISTGEFSDVDPMQVELRDLTMQLDPEAMILVIDEAEATRTDERSFPEERGGSGQATQAQQHSSGPADASGIMEELIQQIGALQTQTHSLGTTPPGEPPSKAGTRLSTTRVPSKESRCSSYLARGADRPMDSPGSRVSAADITHSSFSQRLAQSTQYPTTRSSPSQVALIEEDRVHCQPRRPTPRPRYDQVPPVSSEGTATWVHTPSGSQETRREPSGSNRLDNSNRERFSQLLVRPVPIPFEEPRSNEQIHSRASSDIPYRLSSPSSIREEEPLAPTNQALGQTNTIMSVRSAATRTLLGGGSTNRRDAPPHANFIANRTSLGEPQIPTARIYSAEGSDKESTELRNDQQQETAGVSGQTRRIPLTDSAKNETSNVSRRANFMAPLRPHLAARPVPVNNPINRDELPVHIRSCMASSRRFTELFQDFQPRDQLRDQLVPIQEGGGGDDPTGNSNSGPSSSRSQRSFPNRGNGPRPPEGPGDNPNNDPVANAARARPFRPAPVHFDTKLKPEIIPEWNGETKGLSRWIISINNIAEYSNYMCIQLGQQVPLRFTGRALRWFNALDKAYRRQITIDWPSLRRAITIHFMNRTFMERNKAKALYAKFRDKNHPHELPEDYVIRKMEALTILSDWTDSELITEIMNSAPEHWALYINTSVVTTWDDFLDKIAWHEEKLLNHEGSNTTDIQRQLNEMKAMLRKLDNPRQSQNQVRAQQTISKPIGWHKGSSLPPYPKDDNTVSKGKTPKDKKARPCRHCGSMMHWDWDCKYAKKNSRNVRAQMAEASEEERAAQEAYDDLCDDAYMEESESESEELEQDFCEPLQPLTASTNACASEPSRSNESSLEGESVREDKEKVFSGYVLPKLPTRRSWGKKLKLATNTFSSMIGNEITLKRLMSQPPGTAFFGSKATIIKGWVQNSYGPKKRITFDSGSEITLINKTLLKSLDPPPKVRTGQKLRLIQVTSNSSLSQYVTVPLVFETDNGPVCMIVEAYIVPNMNTPFILGTDFASQYQLSLVRSDKGTRIVFGDTGRSIQVEESDSTPRVDKEGNLFLVEVAQGFVQNGFRRSRARKAYKKKVKEQNVPAGSAKVKILQTVTIPAHTIKLLKVKTKWTEGQAEGFIDRNFNLHRTGKEVFAVADSVISRNNPKVQISNFSDKPVKLQAGEVIGYMHNPREYLARESKLSNQEKADVVKYAKLVQAVANRKPKEKPTGENEELTRNLEGGPKTADLLEEVQFSEHLTKEQRLKLEAIVRRNELAFGLNGRLGNYDAQVEIKLRPGTKEISLAPYSASPAKREVIDRQIEEWLWLEVIEPSKSAWGFPVIVVYRNSKPRVCIDYQRLNAVSIPDEYPLPKQTNILHALEGAQWLSTLDALAGFTQLSIKEEDRDKTAFRCHQGLFRFNRLPFGYRNGPPAFQQEMNAILAPFLWIFALVYIDDIVIYSTRFEDHCQHLEEVFQAIIKADITLSPKKCHLGYQLLLLLGQKVSRLGLSTHKEKVDAIIQLESPKNIPTLQTFLGMMTYFASYIPFYAWIVAPLFKLLRKTTKWNWGETEQKAFELSKQALVSAPVMAYPIIGKPFWLYTDTCDYGLGAVLQQVQPIKIKDLKGTQAYKYLKGEYEKGNPVPKMAIPASKQKDNVTKGDKWDSRDFEETIVHVEQVIAYWSRILKEAERNYSPTEREALALKEALVKLQVYLEGSEFIAITDHAALTWSKTYNNVNRRLMTWGLVFSAYPGMQIVHQAGRVHNNADPVSRLQRRIPYQTGPLTDISTPLKLSHEEDPLRNMYKEIGDKFEQEVLEVVSAYTKASEKRRDRQEENVWIATAAGHIPCQIAKSYSIQIAISPTKVKKFTQAYLSNNHFSKVLTDLRTNSNTSKPTYTLYRLGDNGLLYFVDNKDRSRLCVPKELQIETIKENHDGLNQGAHAGFAKTYQRIASVYYWPKMKAGHRRHGPRGYLQSIPIPQQPFEVVSMDFIMDLPLSDSFNAILVVVDKLTKYAHFLPCTTQINEVETAKLFHNNIWCQYGLPRQIITDRDARWTGAFWEHLVSLLGIKRALTTAYHPQADGQTEIMNQTLEIAIRAFTNPMKDNWKHLLAGFAHSYNTSMHTLTQQTPAFLLRGFQPLTTEDLLAQTAEYIKRPSRESESAEEFKESIDTARDLAKDALKIAQNLQQKYYNRNRTYSIYKPGDLVLINPHLLRLLKKEKGKGDKLNMRYEGPFEILERVSPVSYRLRLPGSYRIHPVINIAHIKNYKQSPKEFGNRPTKHIP</sequence>
<protein>
    <recommendedName>
        <fullName evidence="1">RNA-directed DNA polymerase</fullName>
        <ecNumber evidence="1">2.7.7.49</ecNumber>
    </recommendedName>
</protein>
<keyword evidence="9" id="KW-0378">Hydrolase</keyword>
<evidence type="ECO:0000313" key="22">
    <source>
        <dbReference type="EMBL" id="QRW19822.1"/>
    </source>
</evidence>
<dbReference type="GO" id="GO:0015074">
    <property type="term" value="P:DNA integration"/>
    <property type="evidence" value="ECO:0007669"/>
    <property type="project" value="UniProtKB-KW"/>
</dbReference>
<keyword evidence="12" id="KW-0229">DNA integration</keyword>
<evidence type="ECO:0000256" key="10">
    <source>
        <dbReference type="ARBA" id="ARBA00022842"/>
    </source>
</evidence>
<dbReference type="PROSITE" id="PS50878">
    <property type="entry name" value="RT_POL"/>
    <property type="match status" value="1"/>
</dbReference>
<evidence type="ECO:0000256" key="17">
    <source>
        <dbReference type="ARBA" id="ARBA00023268"/>
    </source>
</evidence>
<dbReference type="CDD" id="cd00303">
    <property type="entry name" value="retropepsin_like"/>
    <property type="match status" value="1"/>
</dbReference>
<keyword evidence="3" id="KW-0808">Transferase</keyword>
<evidence type="ECO:0000256" key="11">
    <source>
        <dbReference type="ARBA" id="ARBA00022884"/>
    </source>
</evidence>
<keyword evidence="4" id="KW-0548">Nucleotidyltransferase</keyword>
<evidence type="ECO:0000256" key="14">
    <source>
        <dbReference type="ARBA" id="ARBA00022932"/>
    </source>
</evidence>
<dbReference type="Gene3D" id="3.10.10.10">
    <property type="entry name" value="HIV Type 1 Reverse Transcriptase, subunit A, domain 1"/>
    <property type="match status" value="1"/>
</dbReference>
<evidence type="ECO:0000259" key="20">
    <source>
        <dbReference type="PROSITE" id="PS50878"/>
    </source>
</evidence>
<feature type="region of interest" description="Disordered" evidence="19">
    <location>
        <begin position="726"/>
        <end position="779"/>
    </location>
</feature>
<dbReference type="InterPro" id="IPR012337">
    <property type="entry name" value="RNaseH-like_sf"/>
</dbReference>
<feature type="domain" description="Reverse transcriptase" evidence="20">
    <location>
        <begin position="1563"/>
        <end position="1775"/>
    </location>
</feature>
<keyword evidence="8" id="KW-0255">Endonuclease</keyword>
<keyword evidence="16" id="KW-0233">DNA recombination</keyword>
<dbReference type="Pfam" id="PF24626">
    <property type="entry name" value="SH3_Tf2-1"/>
    <property type="match status" value="1"/>
</dbReference>
<feature type="compositionally biased region" description="Basic and acidic residues" evidence="19">
    <location>
        <begin position="625"/>
        <end position="637"/>
    </location>
</feature>
<dbReference type="GO" id="GO:0046872">
    <property type="term" value="F:metal ion binding"/>
    <property type="evidence" value="ECO:0007669"/>
    <property type="project" value="UniProtKB-KW"/>
</dbReference>
<feature type="coiled-coil region" evidence="18">
    <location>
        <begin position="1059"/>
        <end position="1086"/>
    </location>
</feature>
<dbReference type="PANTHER" id="PTHR37984">
    <property type="entry name" value="PROTEIN CBG26694"/>
    <property type="match status" value="1"/>
</dbReference>
<feature type="compositionally biased region" description="Polar residues" evidence="19">
    <location>
        <begin position="990"/>
        <end position="1004"/>
    </location>
</feature>
<dbReference type="InterPro" id="IPR036397">
    <property type="entry name" value="RNaseH_sf"/>
</dbReference>